<dbReference type="InterPro" id="IPR029063">
    <property type="entry name" value="SAM-dependent_MTases_sf"/>
</dbReference>
<gene>
    <name evidence="2" type="ORF">ACFSDE_19175</name>
</gene>
<reference evidence="3" key="1">
    <citation type="journal article" date="2019" name="Int. J. Syst. Evol. Microbiol.">
        <title>The Global Catalogue of Microorganisms (GCM) 10K type strain sequencing project: providing services to taxonomists for standard genome sequencing and annotation.</title>
        <authorList>
            <consortium name="The Broad Institute Genomics Platform"/>
            <consortium name="The Broad Institute Genome Sequencing Center for Infectious Disease"/>
            <person name="Wu L."/>
            <person name="Ma J."/>
        </authorList>
    </citation>
    <scope>NUCLEOTIDE SEQUENCE [LARGE SCALE GENOMIC DNA]</scope>
    <source>
        <strain evidence="3">CGMCC 1.12477</strain>
    </source>
</reference>
<keyword evidence="3" id="KW-1185">Reference proteome</keyword>
<dbReference type="SUPFAM" id="SSF53335">
    <property type="entry name" value="S-adenosyl-L-methionine-dependent methyltransferases"/>
    <property type="match status" value="1"/>
</dbReference>
<dbReference type="GO" id="GO:0032259">
    <property type="term" value="P:methylation"/>
    <property type="evidence" value="ECO:0007669"/>
    <property type="project" value="UniProtKB-KW"/>
</dbReference>
<organism evidence="2 3">
    <name type="scientific">Nocardioides aestuarii</name>
    <dbReference type="NCBI Taxonomy" id="252231"/>
    <lineage>
        <taxon>Bacteria</taxon>
        <taxon>Bacillati</taxon>
        <taxon>Actinomycetota</taxon>
        <taxon>Actinomycetes</taxon>
        <taxon>Propionibacteriales</taxon>
        <taxon>Nocardioidaceae</taxon>
        <taxon>Nocardioides</taxon>
    </lineage>
</organism>
<evidence type="ECO:0000259" key="1">
    <source>
        <dbReference type="Pfam" id="PF08241"/>
    </source>
</evidence>
<sequence>MSTRHDGLPFTEVFSRALQGLPCHVLDLGADGPVGVPRLLPVADWTRRADHHDDALLALCDGPTLDIGCGPGRLVERLVALGHVALGIDVVPEAVAQTVRRGAAALHRNVFDALPGEGRWGTALLADGNIGIGGDPVALLSRVRQLLDPRGRVVVELGAPGTGLSRTRAVISCDGVRSRPFEWAVVGMDAAPCLAAEVGLQVSATHTTGERFYAVLEEAA</sequence>
<evidence type="ECO:0000313" key="3">
    <source>
        <dbReference type="Proteomes" id="UP001597351"/>
    </source>
</evidence>
<dbReference type="InterPro" id="IPR013216">
    <property type="entry name" value="Methyltransf_11"/>
</dbReference>
<dbReference type="Proteomes" id="UP001597351">
    <property type="component" value="Unassembled WGS sequence"/>
</dbReference>
<dbReference type="CDD" id="cd02440">
    <property type="entry name" value="AdoMet_MTases"/>
    <property type="match status" value="1"/>
</dbReference>
<dbReference type="Pfam" id="PF08241">
    <property type="entry name" value="Methyltransf_11"/>
    <property type="match status" value="1"/>
</dbReference>
<dbReference type="GO" id="GO:0008168">
    <property type="term" value="F:methyltransferase activity"/>
    <property type="evidence" value="ECO:0007669"/>
    <property type="project" value="UniProtKB-KW"/>
</dbReference>
<dbReference type="RefSeq" id="WP_343921419.1">
    <property type="nucleotide sequence ID" value="NZ_BAAAJT010000003.1"/>
</dbReference>
<keyword evidence="2" id="KW-0489">Methyltransferase</keyword>
<dbReference type="Gene3D" id="3.40.50.150">
    <property type="entry name" value="Vaccinia Virus protein VP39"/>
    <property type="match status" value="1"/>
</dbReference>
<name>A0ABW4TTX4_9ACTN</name>
<proteinExistence type="predicted"/>
<comment type="caution">
    <text evidence="2">The sequence shown here is derived from an EMBL/GenBank/DDBJ whole genome shotgun (WGS) entry which is preliminary data.</text>
</comment>
<keyword evidence="2" id="KW-0808">Transferase</keyword>
<protein>
    <submittedName>
        <fullName evidence="2">Methyltransferase domain-containing protein</fullName>
    </submittedName>
</protein>
<dbReference type="EMBL" id="JBHUGD010000004">
    <property type="protein sequence ID" value="MFD1948934.1"/>
    <property type="molecule type" value="Genomic_DNA"/>
</dbReference>
<feature type="domain" description="Methyltransferase type 11" evidence="1">
    <location>
        <begin position="65"/>
        <end position="154"/>
    </location>
</feature>
<accession>A0ABW4TTX4</accession>
<evidence type="ECO:0000313" key="2">
    <source>
        <dbReference type="EMBL" id="MFD1948934.1"/>
    </source>
</evidence>